<dbReference type="InterPro" id="IPR000572">
    <property type="entry name" value="OxRdtase_Mopterin-bd_dom"/>
</dbReference>
<comment type="cofactor">
    <cofactor evidence="1">
        <name>Mo-molybdopterin</name>
        <dbReference type="ChEBI" id="CHEBI:71302"/>
    </cofactor>
</comment>
<dbReference type="InterPro" id="IPR014756">
    <property type="entry name" value="Ig_E-set"/>
</dbReference>
<keyword evidence="2" id="KW-0500">Molybdenum</keyword>
<name>A0ABS7TMX9_9BACT</name>
<dbReference type="EMBL" id="JAIRAU010000007">
    <property type="protein sequence ID" value="MBZ5709541.1"/>
    <property type="molecule type" value="Genomic_DNA"/>
</dbReference>
<feature type="domain" description="Oxidoreductase molybdopterin-binding" evidence="5">
    <location>
        <begin position="80"/>
        <end position="245"/>
    </location>
</feature>
<reference evidence="7" key="1">
    <citation type="submission" date="2021-08" db="EMBL/GenBank/DDBJ databases">
        <authorList>
            <person name="Stevens D.C."/>
        </authorList>
    </citation>
    <scope>NUCLEOTIDE SEQUENCE</scope>
    <source>
        <strain evidence="7">DSM 53165</strain>
    </source>
</reference>
<dbReference type="Pfam" id="PF00174">
    <property type="entry name" value="Oxidored_molyb"/>
    <property type="match status" value="1"/>
</dbReference>
<evidence type="ECO:0000313" key="7">
    <source>
        <dbReference type="EMBL" id="MBZ5709541.1"/>
    </source>
</evidence>
<keyword evidence="3" id="KW-0479">Metal-binding</keyword>
<gene>
    <name evidence="7" type="ORF">K7C98_09740</name>
</gene>
<evidence type="ECO:0000256" key="4">
    <source>
        <dbReference type="ARBA" id="ARBA00023002"/>
    </source>
</evidence>
<organism evidence="7 8">
    <name type="scientific">Nannocystis pusilla</name>
    <dbReference type="NCBI Taxonomy" id="889268"/>
    <lineage>
        <taxon>Bacteria</taxon>
        <taxon>Pseudomonadati</taxon>
        <taxon>Myxococcota</taxon>
        <taxon>Polyangia</taxon>
        <taxon>Nannocystales</taxon>
        <taxon>Nannocystaceae</taxon>
        <taxon>Nannocystis</taxon>
    </lineage>
</organism>
<dbReference type="Pfam" id="PF03404">
    <property type="entry name" value="Mo-co_dimer"/>
    <property type="match status" value="1"/>
</dbReference>
<dbReference type="InterPro" id="IPR005066">
    <property type="entry name" value="MoCF_OxRdtse_dimer"/>
</dbReference>
<dbReference type="PANTHER" id="PTHR19372">
    <property type="entry name" value="SULFITE REDUCTASE"/>
    <property type="match status" value="1"/>
</dbReference>
<evidence type="ECO:0000313" key="8">
    <source>
        <dbReference type="Proteomes" id="UP001139031"/>
    </source>
</evidence>
<protein>
    <submittedName>
        <fullName evidence="7">Sulfite oxidase</fullName>
    </submittedName>
</protein>
<proteinExistence type="predicted"/>
<dbReference type="PANTHER" id="PTHR19372:SF7">
    <property type="entry name" value="SULFITE OXIDASE, MITOCHONDRIAL"/>
    <property type="match status" value="1"/>
</dbReference>
<keyword evidence="4" id="KW-0560">Oxidoreductase</keyword>
<feature type="domain" description="Moybdenum cofactor oxidoreductase dimerisation" evidence="6">
    <location>
        <begin position="274"/>
        <end position="372"/>
    </location>
</feature>
<dbReference type="RefSeq" id="WP_224191319.1">
    <property type="nucleotide sequence ID" value="NZ_JAIRAU010000007.1"/>
</dbReference>
<comment type="caution">
    <text evidence="7">The sequence shown here is derived from an EMBL/GenBank/DDBJ whole genome shotgun (WGS) entry which is preliminary data.</text>
</comment>
<dbReference type="PROSITE" id="PS51257">
    <property type="entry name" value="PROKAR_LIPOPROTEIN"/>
    <property type="match status" value="1"/>
</dbReference>
<dbReference type="SUPFAM" id="SSF56524">
    <property type="entry name" value="Oxidoreductase molybdopterin-binding domain"/>
    <property type="match status" value="1"/>
</dbReference>
<evidence type="ECO:0000256" key="2">
    <source>
        <dbReference type="ARBA" id="ARBA00022505"/>
    </source>
</evidence>
<keyword evidence="8" id="KW-1185">Reference proteome</keyword>
<sequence>MRVIVASPGPSRRELLTLLGGAAVFAACRSRSAPTSGTLVKALPTEAFIRHEPYSVETRLDSLPTDSLITPTASFYVRNHGPTPLIAADTWSLRVDGEGVARPLSLSYAQLLTMPSVRAIRYLECAGNGRAYFDELMHRPAEGSPWRDGGYGVAEWVGVRLAEILHSAGLRPHAAWVTPIGLDDERYARPLPLAKALAGDTLVAHTMNGAPLPPDHGFPARVLVPGWVGAASVKWLGALEVTVRQPSVKMNTEEYVLIGPDYPKPPPPLTTGVVKSAVCLPWPAVLPPGRQPISGLAWSPFGRIARVEVSLDGGHNYRPARLVGDNLPLAGVRWQFDLDAVPGDMTVTPRAVDEYGNGQPDLAAQKWNEKGYLFAAPVPHPLHIV</sequence>
<evidence type="ECO:0000259" key="5">
    <source>
        <dbReference type="Pfam" id="PF00174"/>
    </source>
</evidence>
<dbReference type="Gene3D" id="3.90.420.10">
    <property type="entry name" value="Oxidoreductase, molybdopterin-binding domain"/>
    <property type="match status" value="1"/>
</dbReference>
<dbReference type="Proteomes" id="UP001139031">
    <property type="component" value="Unassembled WGS sequence"/>
</dbReference>
<dbReference type="InterPro" id="IPR036374">
    <property type="entry name" value="OxRdtase_Mopterin-bd_sf"/>
</dbReference>
<dbReference type="SUPFAM" id="SSF81296">
    <property type="entry name" value="E set domains"/>
    <property type="match status" value="1"/>
</dbReference>
<evidence type="ECO:0000259" key="6">
    <source>
        <dbReference type="Pfam" id="PF03404"/>
    </source>
</evidence>
<evidence type="ECO:0000256" key="3">
    <source>
        <dbReference type="ARBA" id="ARBA00022723"/>
    </source>
</evidence>
<dbReference type="CDD" id="cd02110">
    <property type="entry name" value="SO_family_Moco_dimer"/>
    <property type="match status" value="1"/>
</dbReference>
<dbReference type="Gene3D" id="2.60.40.650">
    <property type="match status" value="1"/>
</dbReference>
<dbReference type="InterPro" id="IPR008335">
    <property type="entry name" value="Mopterin_OxRdtase_euk"/>
</dbReference>
<evidence type="ECO:0000256" key="1">
    <source>
        <dbReference type="ARBA" id="ARBA00001924"/>
    </source>
</evidence>
<accession>A0ABS7TMX9</accession>
<dbReference type="PRINTS" id="PR00407">
    <property type="entry name" value="EUMOPTERIN"/>
</dbReference>